<evidence type="ECO:0000256" key="2">
    <source>
        <dbReference type="ARBA" id="ARBA00022737"/>
    </source>
</evidence>
<dbReference type="PANTHER" id="PTHR47870">
    <property type="entry name" value="CYTOCHROME C-TYPE BIOGENESIS PROTEIN CCMH"/>
    <property type="match status" value="1"/>
</dbReference>
<dbReference type="GO" id="GO:0017004">
    <property type="term" value="P:cytochrome complex assembly"/>
    <property type="evidence" value="ECO:0007669"/>
    <property type="project" value="UniProtKB-KW"/>
</dbReference>
<dbReference type="InterPro" id="IPR051263">
    <property type="entry name" value="C-type_cytochrome_biogenesis"/>
</dbReference>
<dbReference type="Gene3D" id="1.25.40.10">
    <property type="entry name" value="Tetratricopeptide repeat domain"/>
    <property type="match status" value="1"/>
</dbReference>
<dbReference type="NCBIfam" id="TIGR03142">
    <property type="entry name" value="cytochro_ccmI"/>
    <property type="match status" value="1"/>
</dbReference>
<feature type="domain" description="Cytochrome c-type biogenesis protein H TPR" evidence="6">
    <location>
        <begin position="148"/>
        <end position="254"/>
    </location>
</feature>
<dbReference type="InterPro" id="IPR056413">
    <property type="entry name" value="TPR_CcmH_CycH"/>
</dbReference>
<dbReference type="GO" id="GO:0005886">
    <property type="term" value="C:plasma membrane"/>
    <property type="evidence" value="ECO:0007669"/>
    <property type="project" value="TreeGrafter"/>
</dbReference>
<protein>
    <submittedName>
        <fullName evidence="7">Cytochrome c-type biogenesis protein CcmH</fullName>
    </submittedName>
</protein>
<dbReference type="PANTHER" id="PTHR47870:SF4">
    <property type="entry name" value="CYTOCHROME C-TYPE BIOGENESIS PROTEIN CYCH"/>
    <property type="match status" value="1"/>
</dbReference>
<feature type="transmembrane region" description="Helical" evidence="5">
    <location>
        <begin position="6"/>
        <end position="23"/>
    </location>
</feature>
<accession>A0A1M5LCI0</accession>
<comment type="subcellular location">
    <subcellularLocation>
        <location evidence="1">Cell envelope</location>
    </subcellularLocation>
</comment>
<dbReference type="EMBL" id="LT670818">
    <property type="protein sequence ID" value="SHG62718.1"/>
    <property type="molecule type" value="Genomic_DNA"/>
</dbReference>
<keyword evidence="5" id="KW-0472">Membrane</keyword>
<proteinExistence type="predicted"/>
<keyword evidence="5" id="KW-1133">Transmembrane helix</keyword>
<dbReference type="InterPro" id="IPR017560">
    <property type="entry name" value="Cyt_c_biogenesis_CcmI"/>
</dbReference>
<keyword evidence="3" id="KW-0201">Cytochrome c-type biogenesis</keyword>
<evidence type="ECO:0000313" key="8">
    <source>
        <dbReference type="Proteomes" id="UP000190675"/>
    </source>
</evidence>
<keyword evidence="5" id="KW-0812">Transmembrane</keyword>
<dbReference type="AlphaFoldDB" id="A0A1M5LCI0"/>
<evidence type="ECO:0000256" key="5">
    <source>
        <dbReference type="SAM" id="Phobius"/>
    </source>
</evidence>
<dbReference type="GO" id="GO:0030313">
    <property type="term" value="C:cell envelope"/>
    <property type="evidence" value="ECO:0007669"/>
    <property type="project" value="UniProtKB-SubCell"/>
</dbReference>
<reference evidence="7 8" key="1">
    <citation type="submission" date="2016-11" db="EMBL/GenBank/DDBJ databases">
        <authorList>
            <person name="Jaros S."/>
            <person name="Januszkiewicz K."/>
            <person name="Wedrychowicz H."/>
        </authorList>
    </citation>
    <scope>NUCLEOTIDE SEQUENCE [LARGE SCALE GENOMIC DNA]</scope>
    <source>
        <strain evidence="7 8">GAS242</strain>
    </source>
</reference>
<evidence type="ECO:0000259" key="6">
    <source>
        <dbReference type="Pfam" id="PF23914"/>
    </source>
</evidence>
<keyword evidence="2" id="KW-0677">Repeat</keyword>
<dbReference type="SUPFAM" id="SSF48452">
    <property type="entry name" value="TPR-like"/>
    <property type="match status" value="1"/>
</dbReference>
<evidence type="ECO:0000256" key="1">
    <source>
        <dbReference type="ARBA" id="ARBA00004196"/>
    </source>
</evidence>
<gene>
    <name evidence="7" type="ORF">SAMN05444169_3391</name>
</gene>
<evidence type="ECO:0000256" key="4">
    <source>
        <dbReference type="ARBA" id="ARBA00022803"/>
    </source>
</evidence>
<dbReference type="Pfam" id="PF23914">
    <property type="entry name" value="TPR_CcmH_CycH"/>
    <property type="match status" value="1"/>
</dbReference>
<sequence length="379" mass="40302">MILWPILALMTLTAMAAVWWPLARRQKSVRSGSDVAVYRDQLDEIDRDETAGLVGGAEAEAARVEVSRRLIAAAEVARAANAAAAPVPASRARWATIAAAVLLLPLGAGLIYLSLGSPNLVPVSMNAEASGQQLPKGIEQTVADVEKYLEANPKNGRGWELLAPVYLRLGRFDDAVKARRNALEIFGPDAARLGDLGEAIIMASNGAVTPEARGLFERANAADPEDVMAQYYLGLNAKQEGRLDEAAKRWNSLISSARQGAEWLPMVKEALAEISEKGPPGAVKLAPAGPDANQVAAAAQMAPTERNNMIEGMVARLAQRMAENGSDVDGWLRLIKAYSVLGERDKALTAAANARTALAANNDSLRRIGELTKELGLEG</sequence>
<dbReference type="Proteomes" id="UP000190675">
    <property type="component" value="Chromosome I"/>
</dbReference>
<organism evidence="7 8">
    <name type="scientific">Bradyrhizobium erythrophlei</name>
    <dbReference type="NCBI Taxonomy" id="1437360"/>
    <lineage>
        <taxon>Bacteria</taxon>
        <taxon>Pseudomonadati</taxon>
        <taxon>Pseudomonadota</taxon>
        <taxon>Alphaproteobacteria</taxon>
        <taxon>Hyphomicrobiales</taxon>
        <taxon>Nitrobacteraceae</taxon>
        <taxon>Bradyrhizobium</taxon>
    </lineage>
</organism>
<feature type="transmembrane region" description="Helical" evidence="5">
    <location>
        <begin position="94"/>
        <end position="115"/>
    </location>
</feature>
<keyword evidence="4" id="KW-0802">TPR repeat</keyword>
<dbReference type="RefSeq" id="WP_079566948.1">
    <property type="nucleotide sequence ID" value="NZ_LT670818.1"/>
</dbReference>
<evidence type="ECO:0000256" key="3">
    <source>
        <dbReference type="ARBA" id="ARBA00022748"/>
    </source>
</evidence>
<dbReference type="OrthoDB" id="9815847at2"/>
<dbReference type="InterPro" id="IPR011990">
    <property type="entry name" value="TPR-like_helical_dom_sf"/>
</dbReference>
<name>A0A1M5LCI0_9BRAD</name>
<evidence type="ECO:0000313" key="7">
    <source>
        <dbReference type="EMBL" id="SHG62718.1"/>
    </source>
</evidence>